<dbReference type="PANTHER" id="PTHR38121:SF4">
    <property type="entry name" value="GH16 DOMAIN-CONTAINING PROTEIN-RELATED"/>
    <property type="match status" value="1"/>
</dbReference>
<reference evidence="3 4" key="1">
    <citation type="journal article" date="2012" name="PLoS Pathog.">
        <title>Diverse lifestyles and strategies of plant pathogenesis encoded in the genomes of eighteen Dothideomycetes fungi.</title>
        <authorList>
            <person name="Ohm R.A."/>
            <person name="Feau N."/>
            <person name="Henrissat B."/>
            <person name="Schoch C.L."/>
            <person name="Horwitz B.A."/>
            <person name="Barry K.W."/>
            <person name="Condon B.J."/>
            <person name="Copeland A.C."/>
            <person name="Dhillon B."/>
            <person name="Glaser F."/>
            <person name="Hesse C.N."/>
            <person name="Kosti I."/>
            <person name="LaButti K."/>
            <person name="Lindquist E.A."/>
            <person name="Lucas S."/>
            <person name="Salamov A.A."/>
            <person name="Bradshaw R.E."/>
            <person name="Ciuffetti L."/>
            <person name="Hamelin R.C."/>
            <person name="Kema G.H.J."/>
            <person name="Lawrence C."/>
            <person name="Scott J.A."/>
            <person name="Spatafora J.W."/>
            <person name="Turgeon B.G."/>
            <person name="de Wit P.J.G.M."/>
            <person name="Zhong S."/>
            <person name="Goodwin S.B."/>
            <person name="Grigoriev I.V."/>
        </authorList>
    </citation>
    <scope>NUCLEOTIDE SEQUENCE [LARGE SCALE GENOMIC DNA]</scope>
    <source>
        <strain evidence="3 4">UAMH 10762</strain>
    </source>
</reference>
<dbReference type="eggNOG" id="ENOG502SNV9">
    <property type="taxonomic scope" value="Eukaryota"/>
</dbReference>
<dbReference type="AlphaFoldDB" id="M2MCX0"/>
<dbReference type="GO" id="GO:0005975">
    <property type="term" value="P:carbohydrate metabolic process"/>
    <property type="evidence" value="ECO:0007669"/>
    <property type="project" value="InterPro"/>
</dbReference>
<dbReference type="KEGG" id="bcom:BAUCODRAFT_35590"/>
<dbReference type="RefSeq" id="XP_007677994.1">
    <property type="nucleotide sequence ID" value="XM_007679804.1"/>
</dbReference>
<protein>
    <submittedName>
        <fullName evidence="3">Glycoside hydrolase family 16 protein</fullName>
    </submittedName>
</protein>
<keyword evidence="1" id="KW-0732">Signal</keyword>
<evidence type="ECO:0000256" key="1">
    <source>
        <dbReference type="SAM" id="SignalP"/>
    </source>
</evidence>
<dbReference type="InterPro" id="IPR013320">
    <property type="entry name" value="ConA-like_dom_sf"/>
</dbReference>
<keyword evidence="4" id="KW-1185">Reference proteome</keyword>
<evidence type="ECO:0000313" key="4">
    <source>
        <dbReference type="Proteomes" id="UP000011761"/>
    </source>
</evidence>
<proteinExistence type="predicted"/>
<dbReference type="GeneID" id="19112738"/>
<dbReference type="CDD" id="cd00413">
    <property type="entry name" value="Glyco_hydrolase_16"/>
    <property type="match status" value="1"/>
</dbReference>
<dbReference type="HOGENOM" id="CLU_039765_0_1_1"/>
<dbReference type="Proteomes" id="UP000011761">
    <property type="component" value="Unassembled WGS sequence"/>
</dbReference>
<evidence type="ECO:0000313" key="3">
    <source>
        <dbReference type="EMBL" id="EMC94381.1"/>
    </source>
</evidence>
<dbReference type="Gene3D" id="2.60.120.200">
    <property type="match status" value="1"/>
</dbReference>
<dbReference type="GO" id="GO:0004553">
    <property type="term" value="F:hydrolase activity, hydrolyzing O-glycosyl compounds"/>
    <property type="evidence" value="ECO:0007669"/>
    <property type="project" value="InterPro"/>
</dbReference>
<organism evidence="3 4">
    <name type="scientific">Baudoinia panamericana (strain UAMH 10762)</name>
    <name type="common">Angels' share fungus</name>
    <name type="synonym">Baudoinia compniacensis (strain UAMH 10762)</name>
    <dbReference type="NCBI Taxonomy" id="717646"/>
    <lineage>
        <taxon>Eukaryota</taxon>
        <taxon>Fungi</taxon>
        <taxon>Dikarya</taxon>
        <taxon>Ascomycota</taxon>
        <taxon>Pezizomycotina</taxon>
        <taxon>Dothideomycetes</taxon>
        <taxon>Dothideomycetidae</taxon>
        <taxon>Mycosphaerellales</taxon>
        <taxon>Teratosphaeriaceae</taxon>
        <taxon>Baudoinia</taxon>
    </lineage>
</organism>
<dbReference type="OrthoDB" id="4388755at2759"/>
<sequence>MAPFPHFHCILPLMLLLHPRASLSAASSSGSSDCTLFAVNGSSSAAAAYFTHYRFYDFRNVTNPRSPPAGQSSGLAASHTTNDSSWLLDWSPRNQARGAANRMSIPVNYLPQNVFISPANESSADYVSYLTLATSRLKNDTQSAAEIIFLPSTNVVHVSLRVFARVSGAPGAVAGIFTYNSDESESDIEILTRDPISQVRYSNQPTTDPNTGAPIAGATINATIPSGNWQEWNVHRLDWLPGQTAGWADGSRLHTSTVNVQNGTAGSQVILDMWGNGGLWSGNMDVGGRAIMEVQWIEMAFNVSGGAAGPGGTVCDIDKGVGSPVPAVSGCAGSGLGSHTWAMIYLTVVSMLWLASEL</sequence>
<feature type="signal peptide" evidence="1">
    <location>
        <begin position="1"/>
        <end position="24"/>
    </location>
</feature>
<feature type="chain" id="PRO_5004021590" evidence="1">
    <location>
        <begin position="25"/>
        <end position="358"/>
    </location>
</feature>
<dbReference type="SUPFAM" id="SSF49899">
    <property type="entry name" value="Concanavalin A-like lectins/glucanases"/>
    <property type="match status" value="1"/>
</dbReference>
<evidence type="ECO:0000259" key="2">
    <source>
        <dbReference type="PROSITE" id="PS51762"/>
    </source>
</evidence>
<dbReference type="OMA" id="WVELLFN"/>
<keyword evidence="3" id="KW-0378">Hydrolase</keyword>
<accession>M2MCX0</accession>
<dbReference type="EMBL" id="KB445558">
    <property type="protein sequence ID" value="EMC94381.1"/>
    <property type="molecule type" value="Genomic_DNA"/>
</dbReference>
<gene>
    <name evidence="3" type="ORF">BAUCODRAFT_35590</name>
</gene>
<dbReference type="PROSITE" id="PS51762">
    <property type="entry name" value="GH16_2"/>
    <property type="match status" value="1"/>
</dbReference>
<name>M2MCX0_BAUPA</name>
<dbReference type="InterPro" id="IPR000757">
    <property type="entry name" value="Beta-glucanase-like"/>
</dbReference>
<dbReference type="PANTHER" id="PTHR38121">
    <property type="entry name" value="GH16 DOMAIN-CONTAINING PROTEIN"/>
    <property type="match status" value="1"/>
</dbReference>
<feature type="domain" description="GH16" evidence="2">
    <location>
        <begin position="56"/>
        <end position="305"/>
    </location>
</feature>